<dbReference type="Pfam" id="PF01928">
    <property type="entry name" value="CYTH"/>
    <property type="match status" value="1"/>
</dbReference>
<dbReference type="PROSITE" id="PS51707">
    <property type="entry name" value="CYTH"/>
    <property type="match status" value="1"/>
</dbReference>
<feature type="domain" description="CYTH" evidence="1">
    <location>
        <begin position="2"/>
        <end position="203"/>
    </location>
</feature>
<dbReference type="PANTHER" id="PTHR39569">
    <property type="entry name" value="INORGANIC TRIPHOSPHATASE"/>
    <property type="match status" value="1"/>
</dbReference>
<gene>
    <name evidence="2" type="ORF">STH12_02564</name>
</gene>
<dbReference type="InterPro" id="IPR033469">
    <property type="entry name" value="CYTH-like_dom_sf"/>
</dbReference>
<evidence type="ECO:0000313" key="3">
    <source>
        <dbReference type="Proteomes" id="UP000278437"/>
    </source>
</evidence>
<dbReference type="InterPro" id="IPR039013">
    <property type="entry name" value="YgiF"/>
</dbReference>
<keyword evidence="3" id="KW-1185">Reference proteome</keyword>
<evidence type="ECO:0000313" key="2">
    <source>
        <dbReference type="EMBL" id="AZQ11633.1"/>
    </source>
</evidence>
<sequence>MDAEIELKLFFLPEFKDTLITEINHLFVETFQTDVMLSNGYFDTDALQLRSWDMGLRVRGRNGKREQTIKTAGKVVGGIHSRPEYNVDIDADNPDLTLFPAHIWPEGADLADTQAKLNCVFHTDFRRLTWLVTEGASQVEIALDEGIIRSGNREESLCELEFELMSGQAADLLTLAEKLMARVPLRLGKASKAQRGYRLAGLGAKPILAQLDTVPLPPDCHAAQAFAATLETALERWQLLEDAIAQSAADPQSAAPLWARLRTCIGLLEAGCRQFGALSDSLKSGFGQVRRALAFVDDAVALSAIAENRDSLFGRRPDAQRWQTEAQNWMAQESVQARLESLWRLPAYGKVQLELVTLLFGKPVENQMALKQVADQLQQVSWEGIQQLMPTKPSTTDFLALGAALDDALLVGLAYGELYSADARRQYRAPWQDLRRGIDALRAYVLLGDMAGPDAEMQDWLEDKALSLMHALEQSHKSALAQSPYWR</sequence>
<reference evidence="3" key="1">
    <citation type="submission" date="2017-03" db="EMBL/GenBank/DDBJ databases">
        <title>Full genome sequence of a non-lethal Shewanella isolate that potentiates virulence of Vibio parahaemolyticus causing acute hepatopancreatic necrosis disease (AHPND) in shrimp.</title>
        <authorList>
            <person name="Prachumwat A."/>
            <person name="Sritunyalucksana K."/>
        </authorList>
    </citation>
    <scope>NUCLEOTIDE SEQUENCE [LARGE SCALE GENOMIC DNA]</scope>
    <source>
        <strain evidence="3">TH2012</strain>
    </source>
</reference>
<dbReference type="InterPro" id="IPR023577">
    <property type="entry name" value="CYTH_domain"/>
</dbReference>
<protein>
    <submittedName>
        <fullName evidence="2">CYTH domain protein</fullName>
    </submittedName>
</protein>
<dbReference type="CDD" id="cd07756">
    <property type="entry name" value="CYTH-like_Pase_CHAD"/>
    <property type="match status" value="1"/>
</dbReference>
<evidence type="ECO:0000259" key="1">
    <source>
        <dbReference type="PROSITE" id="PS51707"/>
    </source>
</evidence>
<dbReference type="EMBL" id="CP020373">
    <property type="protein sequence ID" value="AZQ11633.1"/>
    <property type="molecule type" value="Genomic_DNA"/>
</dbReference>
<organism evidence="2 3">
    <name type="scientific">Shewanella khirikhana</name>
    <dbReference type="NCBI Taxonomy" id="1965282"/>
    <lineage>
        <taxon>Bacteria</taxon>
        <taxon>Pseudomonadati</taxon>
        <taxon>Pseudomonadota</taxon>
        <taxon>Gammaproteobacteria</taxon>
        <taxon>Alteromonadales</taxon>
        <taxon>Shewanellaceae</taxon>
        <taxon>Shewanella</taxon>
    </lineage>
</organism>
<dbReference type="Proteomes" id="UP000278437">
    <property type="component" value="Chromosome"/>
</dbReference>
<name>A0ABM7DPN2_9GAMM</name>
<accession>A0ABM7DPN2</accession>
<dbReference type="PANTHER" id="PTHR39569:SF1">
    <property type="entry name" value="INORGANIC TRIPHOSPHATASE"/>
    <property type="match status" value="1"/>
</dbReference>
<dbReference type="Gene3D" id="2.40.320.10">
    <property type="entry name" value="Hypothetical Protein Pfu-838710-001"/>
    <property type="match status" value="1"/>
</dbReference>
<dbReference type="SMART" id="SM01118">
    <property type="entry name" value="CYTH"/>
    <property type="match status" value="1"/>
</dbReference>
<proteinExistence type="predicted"/>
<dbReference type="SUPFAM" id="SSF55154">
    <property type="entry name" value="CYTH-like phosphatases"/>
    <property type="match status" value="1"/>
</dbReference>
<dbReference type="RefSeq" id="WP_126167881.1">
    <property type="nucleotide sequence ID" value="NZ_CP020373.1"/>
</dbReference>